<dbReference type="OrthoDB" id="3695445at2"/>
<dbReference type="STRING" id="73044.GCA_000725795_03144"/>
<dbReference type="InterPro" id="IPR005031">
    <property type="entry name" value="COQ10_START"/>
</dbReference>
<dbReference type="AlphaFoldDB" id="A0A4P6U2P8"/>
<evidence type="ECO:0000256" key="1">
    <source>
        <dbReference type="SAM" id="MobiDB-lite"/>
    </source>
</evidence>
<accession>A0A4P6U2P8</accession>
<keyword evidence="4" id="KW-1185">Reference proteome</keyword>
<protein>
    <submittedName>
        <fullName evidence="3">SRPBCC family protein</fullName>
    </submittedName>
</protein>
<dbReference type="RefSeq" id="WP_031181364.1">
    <property type="nucleotide sequence ID" value="NZ_CP032229.1"/>
</dbReference>
<dbReference type="Pfam" id="PF03364">
    <property type="entry name" value="Polyketide_cyc"/>
    <property type="match status" value="1"/>
</dbReference>
<feature type="domain" description="Coenzyme Q-binding protein COQ10 START" evidence="2">
    <location>
        <begin position="10"/>
        <end position="108"/>
    </location>
</feature>
<dbReference type="SUPFAM" id="SSF55961">
    <property type="entry name" value="Bet v1-like"/>
    <property type="match status" value="1"/>
</dbReference>
<name>A0A4P6U2P8_STRSO</name>
<sequence length="172" mass="19449">MSSIDVSVEVRVPVRTAYDQWTQFKSFPRIMNAVKRVDQVGPAMTRWKVKTGLLTKEFMAEIVEQEPDSHIAWRSVGRHPWLWGEVSFRAAAPDRTVITVNMHIEPHGLSGRLPDSANRARKLVRESLENFKEFIEGLGDASGAWRGSIHNGRVSPSEPDPPRSRVPKWPVG</sequence>
<dbReference type="PANTHER" id="PTHR33824:SF7">
    <property type="entry name" value="POLYKETIDE CYCLASE_DEHYDRASE AND LIPID TRANSPORT SUPERFAMILY PROTEIN"/>
    <property type="match status" value="1"/>
</dbReference>
<proteinExistence type="predicted"/>
<dbReference type="PANTHER" id="PTHR33824">
    <property type="entry name" value="POLYKETIDE CYCLASE/DEHYDRASE AND LIPID TRANSPORT SUPERFAMILY PROTEIN"/>
    <property type="match status" value="1"/>
</dbReference>
<dbReference type="KEGG" id="sseo:D0Z67_25825"/>
<evidence type="ECO:0000259" key="2">
    <source>
        <dbReference type="Pfam" id="PF03364"/>
    </source>
</evidence>
<feature type="region of interest" description="Disordered" evidence="1">
    <location>
        <begin position="148"/>
        <end position="172"/>
    </location>
</feature>
<dbReference type="CDD" id="cd07817">
    <property type="entry name" value="SRPBCC_8"/>
    <property type="match status" value="1"/>
</dbReference>
<gene>
    <name evidence="3" type="ORF">D0Z67_25825</name>
</gene>
<dbReference type="GeneID" id="300102332"/>
<dbReference type="InterPro" id="IPR023393">
    <property type="entry name" value="START-like_dom_sf"/>
</dbReference>
<evidence type="ECO:0000313" key="4">
    <source>
        <dbReference type="Proteomes" id="UP000292547"/>
    </source>
</evidence>
<dbReference type="EMBL" id="CP032229">
    <property type="protein sequence ID" value="QBJ93361.1"/>
    <property type="molecule type" value="Genomic_DNA"/>
</dbReference>
<organism evidence="3 4">
    <name type="scientific">Streptomyces seoulensis</name>
    <dbReference type="NCBI Taxonomy" id="73044"/>
    <lineage>
        <taxon>Bacteria</taxon>
        <taxon>Bacillati</taxon>
        <taxon>Actinomycetota</taxon>
        <taxon>Actinomycetes</taxon>
        <taxon>Kitasatosporales</taxon>
        <taxon>Streptomycetaceae</taxon>
        <taxon>Streptomyces</taxon>
    </lineage>
</organism>
<dbReference type="Proteomes" id="UP000292547">
    <property type="component" value="Chromosome"/>
</dbReference>
<evidence type="ECO:0000313" key="3">
    <source>
        <dbReference type="EMBL" id="QBJ93361.1"/>
    </source>
</evidence>
<reference evidence="3 4" key="1">
    <citation type="submission" date="2018-08" db="EMBL/GenBank/DDBJ databases">
        <title>The complete genome sequence of Streptomyces seoulensis, a pioneer strain for nickel superoxide dismutase discovery.</title>
        <authorList>
            <person name="Shin J."/>
            <person name="Lee J.-S."/>
            <person name="Lee E.-J."/>
            <person name="Youn H.-D."/>
        </authorList>
    </citation>
    <scope>NUCLEOTIDE SEQUENCE [LARGE SCALE GENOMIC DNA]</scope>
    <source>
        <strain evidence="3 4">KCTC 9819</strain>
    </source>
</reference>
<dbReference type="InterPro" id="IPR047137">
    <property type="entry name" value="ORF3"/>
</dbReference>
<dbReference type="Gene3D" id="3.30.530.20">
    <property type="match status" value="1"/>
</dbReference>